<evidence type="ECO:0000256" key="1">
    <source>
        <dbReference type="SAM" id="Phobius"/>
    </source>
</evidence>
<keyword evidence="1" id="KW-1133">Transmembrane helix</keyword>
<name>A0A8T5GFZ6_9ARCH</name>
<organism evidence="2 3">
    <name type="scientific">Candidatus Iainarchaeum sp</name>
    <dbReference type="NCBI Taxonomy" id="3101447"/>
    <lineage>
        <taxon>Archaea</taxon>
        <taxon>Candidatus Iainarchaeota</taxon>
        <taxon>Candidatus Iainarchaeia</taxon>
        <taxon>Candidatus Iainarchaeales</taxon>
        <taxon>Candidatus Iainarchaeaceae</taxon>
        <taxon>Candidatus Iainarchaeum</taxon>
    </lineage>
</organism>
<feature type="transmembrane region" description="Helical" evidence="1">
    <location>
        <begin position="222"/>
        <end position="247"/>
    </location>
</feature>
<protein>
    <submittedName>
        <fullName evidence="2">Uncharacterized protein</fullName>
    </submittedName>
</protein>
<dbReference type="Proteomes" id="UP000722459">
    <property type="component" value="Unassembled WGS sequence"/>
</dbReference>
<feature type="transmembrane region" description="Helical" evidence="1">
    <location>
        <begin position="158"/>
        <end position="180"/>
    </location>
</feature>
<dbReference type="AlphaFoldDB" id="A0A8T5GFZ6"/>
<proteinExistence type="predicted"/>
<feature type="transmembrane region" description="Helical" evidence="1">
    <location>
        <begin position="100"/>
        <end position="123"/>
    </location>
</feature>
<reference evidence="2" key="1">
    <citation type="journal article" date="2021" name="ISME J.">
        <title>Mercury methylation by metabolically versatile and cosmopolitan marine bacteria.</title>
        <authorList>
            <person name="Lin H."/>
            <person name="Ascher D.B."/>
            <person name="Myung Y."/>
            <person name="Lamborg C.H."/>
            <person name="Hallam S.J."/>
            <person name="Gionfriddo C.M."/>
            <person name="Holt K.E."/>
            <person name="Moreau J.W."/>
        </authorList>
    </citation>
    <scope>NUCLEOTIDE SEQUENCE</scope>
    <source>
        <strain evidence="2">SI075_bin30</strain>
    </source>
</reference>
<keyword evidence="1" id="KW-0812">Transmembrane</keyword>
<feature type="transmembrane region" description="Helical" evidence="1">
    <location>
        <begin position="62"/>
        <end position="88"/>
    </location>
</feature>
<evidence type="ECO:0000313" key="3">
    <source>
        <dbReference type="Proteomes" id="UP000722459"/>
    </source>
</evidence>
<evidence type="ECO:0000313" key="2">
    <source>
        <dbReference type="EMBL" id="MBT4870638.1"/>
    </source>
</evidence>
<feature type="transmembrane region" description="Helical" evidence="1">
    <location>
        <begin position="130"/>
        <end position="152"/>
    </location>
</feature>
<feature type="transmembrane region" description="Helical" evidence="1">
    <location>
        <begin position="25"/>
        <end position="50"/>
    </location>
</feature>
<dbReference type="EMBL" id="JABJNZ010000046">
    <property type="protein sequence ID" value="MBT4870638.1"/>
    <property type="molecule type" value="Genomic_DNA"/>
</dbReference>
<keyword evidence="1" id="KW-0472">Membrane</keyword>
<accession>A0A8T5GFZ6</accession>
<gene>
    <name evidence="2" type="ORF">HON47_03630</name>
</gene>
<sequence>MGIILDNLSELVGESLLGWIHDKTMWTYALISAIILLIAGYVTVGALLQIIPSQIDKIPQTIISTILFIGLIVFIEVLILLVIDYLVIKRALELKGQKAIGLNIIRYLSLIVLHIATAIVAVLSLFKLKILVVGITGIIVLMLGFIMFPLSIGNPSMFWVIILGVIFIIAGIILLAIYLVHVILNAIRLSLAYVAYVEEERSIMASLKKSWDITKNDIDGIVFVWILIAVIVAVISTAVSIPAVVYVGAASETAMEMNLSMISMDPLYWILLIPSYIVSAYSVIVSGFMMTAMYTLLSKGKVIQTTPTLKPKEETFSQNQR</sequence>
<feature type="transmembrane region" description="Helical" evidence="1">
    <location>
        <begin position="267"/>
        <end position="297"/>
    </location>
</feature>
<comment type="caution">
    <text evidence="2">The sequence shown here is derived from an EMBL/GenBank/DDBJ whole genome shotgun (WGS) entry which is preliminary data.</text>
</comment>